<evidence type="ECO:0000259" key="2">
    <source>
        <dbReference type="Pfam" id="PF00174"/>
    </source>
</evidence>
<dbReference type="SUPFAM" id="SSF56524">
    <property type="entry name" value="Oxidoreductase molybdopterin-binding domain"/>
    <property type="match status" value="1"/>
</dbReference>
<reference evidence="4" key="1">
    <citation type="journal article" date="2019" name="Int. J. Syst. Evol. Microbiol.">
        <title>The Global Catalogue of Microorganisms (GCM) 10K type strain sequencing project: providing services to taxonomists for standard genome sequencing and annotation.</title>
        <authorList>
            <consortium name="The Broad Institute Genomics Platform"/>
            <consortium name="The Broad Institute Genome Sequencing Center for Infectious Disease"/>
            <person name="Wu L."/>
            <person name="Ma J."/>
        </authorList>
    </citation>
    <scope>NUCLEOTIDE SEQUENCE [LARGE SCALE GENOMIC DNA]</scope>
    <source>
        <strain evidence="4">JCM 18298</strain>
    </source>
</reference>
<gene>
    <name evidence="3" type="ORF">GCM10023318_36210</name>
</gene>
<dbReference type="InterPro" id="IPR000572">
    <property type="entry name" value="OxRdtase_Mopterin-bd_dom"/>
</dbReference>
<evidence type="ECO:0000313" key="4">
    <source>
        <dbReference type="Proteomes" id="UP001500603"/>
    </source>
</evidence>
<comment type="caution">
    <text evidence="3">The sequence shown here is derived from an EMBL/GenBank/DDBJ whole genome shotgun (WGS) entry which is preliminary data.</text>
</comment>
<keyword evidence="1" id="KW-0472">Membrane</keyword>
<organism evidence="3 4">
    <name type="scientific">Nocardia callitridis</name>
    <dbReference type="NCBI Taxonomy" id="648753"/>
    <lineage>
        <taxon>Bacteria</taxon>
        <taxon>Bacillati</taxon>
        <taxon>Actinomycetota</taxon>
        <taxon>Actinomycetes</taxon>
        <taxon>Mycobacteriales</taxon>
        <taxon>Nocardiaceae</taxon>
        <taxon>Nocardia</taxon>
    </lineage>
</organism>
<dbReference type="RefSeq" id="WP_345496709.1">
    <property type="nucleotide sequence ID" value="NZ_BAABJM010000003.1"/>
</dbReference>
<feature type="transmembrane region" description="Helical" evidence="1">
    <location>
        <begin position="86"/>
        <end position="108"/>
    </location>
</feature>
<feature type="transmembrane region" description="Helical" evidence="1">
    <location>
        <begin position="40"/>
        <end position="66"/>
    </location>
</feature>
<dbReference type="InterPro" id="IPR036374">
    <property type="entry name" value="OxRdtase_Mopterin-bd_sf"/>
</dbReference>
<dbReference type="PANTHER" id="PTHR43032">
    <property type="entry name" value="PROTEIN-METHIONINE-SULFOXIDE REDUCTASE"/>
    <property type="match status" value="1"/>
</dbReference>
<keyword evidence="1" id="KW-1133">Transmembrane helix</keyword>
<protein>
    <submittedName>
        <fullName evidence="3">Molybdopterin-dependent oxidoreductase</fullName>
    </submittedName>
</protein>
<proteinExistence type="predicted"/>
<dbReference type="PANTHER" id="PTHR43032:SF2">
    <property type="entry name" value="BLL0505 PROTEIN"/>
    <property type="match status" value="1"/>
</dbReference>
<keyword evidence="4" id="KW-1185">Reference proteome</keyword>
<feature type="transmembrane region" description="Helical" evidence="1">
    <location>
        <begin position="208"/>
        <end position="226"/>
    </location>
</feature>
<dbReference type="Pfam" id="PF00174">
    <property type="entry name" value="Oxidored_molyb"/>
    <property type="match status" value="1"/>
</dbReference>
<dbReference type="Gene3D" id="3.90.420.10">
    <property type="entry name" value="Oxidoreductase, molybdopterin-binding domain"/>
    <property type="match status" value="1"/>
</dbReference>
<feature type="transmembrane region" description="Helical" evidence="1">
    <location>
        <begin position="163"/>
        <end position="187"/>
    </location>
</feature>
<sequence>MNADDPAVSLTKPPVAVEDNDLLLPGFVTERISPARSTAVAARVGIFLGVSITMCFVTGLISHWIQHPPPWFWWPANPVWLYRLTQGAHVVSGVVAIPLLLVKLWAVFPRLFARPLIGNPLRLLERGSIAVLVGSIIFQLVTGLFNTAQFYPWKFFFTTTHYAMAYVSFGALAVHLAVKLPVVRSALARPSAETVSAPKEPGAVSRRGVFVAATAAAVVAGVAIAGQSVPLLRRVSVLAPRSGEGPQGLPVNRTADQANVIAEATAEEYRLEVGVGEAKRGFTRAELAALPQTEAEVPLACVEGWSASAHWSGIRLRDLLAAVGEYRGGDVEFRSLERSGLYRRSVLPQTHVVDADTLVALRLNGAELDLDHGYPCRLIAPTRPGVLQTKWLSAIEVLT</sequence>
<dbReference type="EMBL" id="BAABJM010000003">
    <property type="protein sequence ID" value="GAA5057666.1"/>
    <property type="molecule type" value="Genomic_DNA"/>
</dbReference>
<dbReference type="Proteomes" id="UP001500603">
    <property type="component" value="Unassembled WGS sequence"/>
</dbReference>
<dbReference type="PRINTS" id="PR00407">
    <property type="entry name" value="EUMOPTERIN"/>
</dbReference>
<accession>A0ABP9KI52</accession>
<dbReference type="InterPro" id="IPR008335">
    <property type="entry name" value="Mopterin_OxRdtase_euk"/>
</dbReference>
<evidence type="ECO:0000313" key="3">
    <source>
        <dbReference type="EMBL" id="GAA5057666.1"/>
    </source>
</evidence>
<feature type="domain" description="Oxidoreductase molybdopterin-binding" evidence="2">
    <location>
        <begin position="263"/>
        <end position="398"/>
    </location>
</feature>
<feature type="transmembrane region" description="Helical" evidence="1">
    <location>
        <begin position="129"/>
        <end position="151"/>
    </location>
</feature>
<keyword evidence="1" id="KW-0812">Transmembrane</keyword>
<evidence type="ECO:0000256" key="1">
    <source>
        <dbReference type="SAM" id="Phobius"/>
    </source>
</evidence>
<dbReference type="CDD" id="cd00321">
    <property type="entry name" value="SO_family_Moco"/>
    <property type="match status" value="1"/>
</dbReference>
<name>A0ABP9KI52_9NOCA</name>